<dbReference type="InterPro" id="IPR018108">
    <property type="entry name" value="MCP_transmembrane"/>
</dbReference>
<dbReference type="GO" id="GO:0005315">
    <property type="term" value="F:phosphate transmembrane transporter activity"/>
    <property type="evidence" value="ECO:0007669"/>
    <property type="project" value="InterPro"/>
</dbReference>
<dbReference type="AlphaFoldDB" id="A0A8H3IN80"/>
<evidence type="ECO:0000256" key="7">
    <source>
        <dbReference type="ARBA" id="ARBA00022989"/>
    </source>
</evidence>
<evidence type="ECO:0000256" key="6">
    <source>
        <dbReference type="ARBA" id="ARBA00022792"/>
    </source>
</evidence>
<keyword evidence="8" id="KW-0496">Mitochondrion</keyword>
<dbReference type="FunFam" id="1.50.40.10:FF:000131">
    <property type="entry name" value="Mitochondrial phosphate carrier protein 2"/>
    <property type="match status" value="1"/>
</dbReference>
<dbReference type="PANTHER" id="PTHR45671">
    <property type="entry name" value="SOLUTE CARRIER FAMILY 25 (MITOCHONDRIAL CARRIER PHOSPHATE CARRIER), MEMBER 3, LIKE-RELATED-RELATED"/>
    <property type="match status" value="1"/>
</dbReference>
<feature type="repeat" description="Solcar" evidence="10">
    <location>
        <begin position="17"/>
        <end position="101"/>
    </location>
</feature>
<dbReference type="InterPro" id="IPR044677">
    <property type="entry name" value="SLC25A3/Pic2/Mir1-like"/>
</dbReference>
<feature type="repeat" description="Solcar" evidence="10">
    <location>
        <begin position="111"/>
        <end position="196"/>
    </location>
</feature>
<evidence type="ECO:0000256" key="2">
    <source>
        <dbReference type="ARBA" id="ARBA00006375"/>
    </source>
</evidence>
<evidence type="ECO:0000256" key="1">
    <source>
        <dbReference type="ARBA" id="ARBA00004448"/>
    </source>
</evidence>
<evidence type="ECO:0000313" key="13">
    <source>
        <dbReference type="Proteomes" id="UP000664169"/>
    </source>
</evidence>
<dbReference type="InterPro" id="IPR023395">
    <property type="entry name" value="MCP_dom_sf"/>
</dbReference>
<evidence type="ECO:0000313" key="12">
    <source>
        <dbReference type="EMBL" id="CAF9927175.1"/>
    </source>
</evidence>
<protein>
    <submittedName>
        <fullName evidence="12">Cu/Pi carrier</fullName>
    </submittedName>
</protein>
<evidence type="ECO:0000256" key="9">
    <source>
        <dbReference type="ARBA" id="ARBA00023136"/>
    </source>
</evidence>
<keyword evidence="6" id="KW-0999">Mitochondrion inner membrane</keyword>
<dbReference type="EMBL" id="CAJPDQ010000026">
    <property type="protein sequence ID" value="CAF9927175.1"/>
    <property type="molecule type" value="Genomic_DNA"/>
</dbReference>
<dbReference type="Gene3D" id="1.50.40.10">
    <property type="entry name" value="Mitochondrial carrier domain"/>
    <property type="match status" value="1"/>
</dbReference>
<organism evidence="12 13">
    <name type="scientific">Gomphillus americanus</name>
    <dbReference type="NCBI Taxonomy" id="1940652"/>
    <lineage>
        <taxon>Eukaryota</taxon>
        <taxon>Fungi</taxon>
        <taxon>Dikarya</taxon>
        <taxon>Ascomycota</taxon>
        <taxon>Pezizomycotina</taxon>
        <taxon>Lecanoromycetes</taxon>
        <taxon>OSLEUM clade</taxon>
        <taxon>Ostropomycetidae</taxon>
        <taxon>Ostropales</taxon>
        <taxon>Graphidaceae</taxon>
        <taxon>Gomphilloideae</taxon>
        <taxon>Gomphillus</taxon>
    </lineage>
</organism>
<keyword evidence="13" id="KW-1185">Reference proteome</keyword>
<evidence type="ECO:0000256" key="8">
    <source>
        <dbReference type="ARBA" id="ARBA00023128"/>
    </source>
</evidence>
<keyword evidence="4 10" id="KW-0812">Transmembrane</keyword>
<evidence type="ECO:0000256" key="5">
    <source>
        <dbReference type="ARBA" id="ARBA00022737"/>
    </source>
</evidence>
<dbReference type="GO" id="GO:1990547">
    <property type="term" value="P:mitochondrial phosphate ion transmembrane transport"/>
    <property type="evidence" value="ECO:0007669"/>
    <property type="project" value="InterPro"/>
</dbReference>
<evidence type="ECO:0000256" key="11">
    <source>
        <dbReference type="RuleBase" id="RU000488"/>
    </source>
</evidence>
<evidence type="ECO:0000256" key="10">
    <source>
        <dbReference type="PROSITE-ProRule" id="PRU00282"/>
    </source>
</evidence>
<reference evidence="12" key="1">
    <citation type="submission" date="2021-03" db="EMBL/GenBank/DDBJ databases">
        <authorList>
            <person name="Tagirdzhanova G."/>
        </authorList>
    </citation>
    <scope>NUCLEOTIDE SEQUENCE</scope>
</reference>
<comment type="similarity">
    <text evidence="2 11">Belongs to the mitochondrial carrier (TC 2.A.29) family.</text>
</comment>
<dbReference type="SUPFAM" id="SSF103506">
    <property type="entry name" value="Mitochondrial carrier"/>
    <property type="match status" value="1"/>
</dbReference>
<keyword evidence="7" id="KW-1133">Transmembrane helix</keyword>
<dbReference type="GO" id="GO:0005743">
    <property type="term" value="C:mitochondrial inner membrane"/>
    <property type="evidence" value="ECO:0007669"/>
    <property type="project" value="UniProtKB-SubCell"/>
</dbReference>
<dbReference type="PANTHER" id="PTHR45671:SF13">
    <property type="entry name" value="PHOSPHATE TRANSPORTER PIC2, PUTATIVE (AFU_ORTHOLOGUE AFUA_2G12080)-RELATED"/>
    <property type="match status" value="1"/>
</dbReference>
<keyword evidence="5" id="KW-0677">Repeat</keyword>
<dbReference type="Pfam" id="PF00153">
    <property type="entry name" value="Mito_carr"/>
    <property type="match status" value="2"/>
</dbReference>
<evidence type="ECO:0000256" key="3">
    <source>
        <dbReference type="ARBA" id="ARBA00022448"/>
    </source>
</evidence>
<dbReference type="Proteomes" id="UP000664169">
    <property type="component" value="Unassembled WGS sequence"/>
</dbReference>
<gene>
    <name evidence="12" type="primary">PIC2</name>
    <name evidence="12" type="ORF">GOMPHAMPRED_004337</name>
</gene>
<comment type="subcellular location">
    <subcellularLocation>
        <location evidence="1">Mitochondrion inner membrane</location>
        <topology evidence="1">Multi-pass membrane protein</topology>
    </subcellularLocation>
</comment>
<name>A0A8H3IN80_9LECA</name>
<dbReference type="OrthoDB" id="427452at2759"/>
<comment type="caution">
    <text evidence="12">The sequence shown here is derived from an EMBL/GenBank/DDBJ whole genome shotgun (WGS) entry which is preliminary data.</text>
</comment>
<sequence>MATKQARPSQIELFSGTYFGACALGGIIACGPTHTAVTPLDLVKCRRQVDSKLYSSNLQAWRQIASKEGVRGIFFGWGPTFIGYSFQGLGKYGGYEVFKYLYGEKLFPGVNQTVIFLGASATAEFLADIALCPFEAIKVRMQTTLPPFAKNAREGWSKVVASEGYAGLYKGLVPLWGRQIPYTMVKFATFETTVAYIYSYLGKPKESYSKLEQTGVSFLGGYIAGIGCATISHPADVMVSKLNSDRKGDTLLLLRVQMKWAR</sequence>
<keyword evidence="9 10" id="KW-0472">Membrane</keyword>
<proteinExistence type="inferred from homology"/>
<dbReference type="PROSITE" id="PS51257">
    <property type="entry name" value="PROKAR_LIPOPROTEIN"/>
    <property type="match status" value="1"/>
</dbReference>
<evidence type="ECO:0000256" key="4">
    <source>
        <dbReference type="ARBA" id="ARBA00022692"/>
    </source>
</evidence>
<keyword evidence="3 11" id="KW-0813">Transport</keyword>
<dbReference type="PROSITE" id="PS50920">
    <property type="entry name" value="SOLCAR"/>
    <property type="match status" value="2"/>
</dbReference>
<accession>A0A8H3IN80</accession>